<dbReference type="AlphaFoldDB" id="A0A1F5GW05"/>
<dbReference type="EMBL" id="MFBN01000001">
    <property type="protein sequence ID" value="OGD96066.1"/>
    <property type="molecule type" value="Genomic_DNA"/>
</dbReference>
<comment type="caution">
    <text evidence="4">The sequence shown here is derived from an EMBL/GenBank/DDBJ whole genome shotgun (WGS) entry which is preliminary data.</text>
</comment>
<evidence type="ECO:0000256" key="1">
    <source>
        <dbReference type="ARBA" id="ARBA00010254"/>
    </source>
</evidence>
<gene>
    <name evidence="4" type="ORF">A3A48_03550</name>
</gene>
<dbReference type="SUPFAM" id="SSF50249">
    <property type="entry name" value="Nucleic acid-binding proteins"/>
    <property type="match status" value="1"/>
</dbReference>
<dbReference type="InterPro" id="IPR000266">
    <property type="entry name" value="Ribosomal_uS17"/>
</dbReference>
<name>A0A1F5GW05_9BACT</name>
<organism evidence="4 5">
    <name type="scientific">Candidatus Curtissbacteria bacterium RIFCSPLOWO2_01_FULL_37_9</name>
    <dbReference type="NCBI Taxonomy" id="1797724"/>
    <lineage>
        <taxon>Bacteria</taxon>
        <taxon>Candidatus Curtissiibacteriota</taxon>
    </lineage>
</organism>
<evidence type="ECO:0000256" key="2">
    <source>
        <dbReference type="ARBA" id="ARBA00022980"/>
    </source>
</evidence>
<dbReference type="GO" id="GO:0022627">
    <property type="term" value="C:cytosolic small ribosomal subunit"/>
    <property type="evidence" value="ECO:0007669"/>
    <property type="project" value="TreeGrafter"/>
</dbReference>
<dbReference type="Gene3D" id="2.40.50.140">
    <property type="entry name" value="Nucleic acid-binding proteins"/>
    <property type="match status" value="1"/>
</dbReference>
<dbReference type="Proteomes" id="UP000178336">
    <property type="component" value="Unassembled WGS sequence"/>
</dbReference>
<dbReference type="PRINTS" id="PR00973">
    <property type="entry name" value="RIBOSOMALS17"/>
</dbReference>
<dbReference type="STRING" id="1797724.A3A48_03550"/>
<accession>A0A1F5GW05</accession>
<evidence type="ECO:0000313" key="4">
    <source>
        <dbReference type="EMBL" id="OGD96066.1"/>
    </source>
</evidence>
<comment type="similarity">
    <text evidence="1">Belongs to the universal ribosomal protein uS17 family.</text>
</comment>
<dbReference type="PANTHER" id="PTHR10744:SF1">
    <property type="entry name" value="SMALL RIBOSOMAL SUBUNIT PROTEIN US17M"/>
    <property type="match status" value="1"/>
</dbReference>
<dbReference type="PANTHER" id="PTHR10744">
    <property type="entry name" value="40S RIBOSOMAL PROTEIN S11 FAMILY MEMBER"/>
    <property type="match status" value="1"/>
</dbReference>
<dbReference type="CDD" id="cd00364">
    <property type="entry name" value="Ribosomal_uS17"/>
    <property type="match status" value="1"/>
</dbReference>
<reference evidence="4 5" key="1">
    <citation type="journal article" date="2016" name="Nat. Commun.">
        <title>Thousands of microbial genomes shed light on interconnected biogeochemical processes in an aquifer system.</title>
        <authorList>
            <person name="Anantharaman K."/>
            <person name="Brown C.T."/>
            <person name="Hug L.A."/>
            <person name="Sharon I."/>
            <person name="Castelle C.J."/>
            <person name="Probst A.J."/>
            <person name="Thomas B.C."/>
            <person name="Singh A."/>
            <person name="Wilkins M.J."/>
            <person name="Karaoz U."/>
            <person name="Brodie E.L."/>
            <person name="Williams K.H."/>
            <person name="Hubbard S.S."/>
            <person name="Banfield J.F."/>
        </authorList>
    </citation>
    <scope>NUCLEOTIDE SEQUENCE [LARGE SCALE GENOMIC DNA]</scope>
</reference>
<keyword evidence="3" id="KW-0687">Ribonucleoprotein</keyword>
<dbReference type="InterPro" id="IPR012340">
    <property type="entry name" value="NA-bd_OB-fold"/>
</dbReference>
<sequence>MPLIKEGVVVSNKMLNTAIVKVTSKIKHPLYKKTVTRTKNFKVHADSVVSIGQKVKIVESKPVSKDKHFKIVIEKK</sequence>
<keyword evidence="2 4" id="KW-0689">Ribosomal protein</keyword>
<dbReference type="Pfam" id="PF00366">
    <property type="entry name" value="Ribosomal_S17"/>
    <property type="match status" value="1"/>
</dbReference>
<proteinExistence type="inferred from homology"/>
<protein>
    <submittedName>
        <fullName evidence="4">30S ribosomal protein S17</fullName>
    </submittedName>
</protein>
<dbReference type="GO" id="GO:0006412">
    <property type="term" value="P:translation"/>
    <property type="evidence" value="ECO:0007669"/>
    <property type="project" value="InterPro"/>
</dbReference>
<dbReference type="GO" id="GO:0003735">
    <property type="term" value="F:structural constituent of ribosome"/>
    <property type="evidence" value="ECO:0007669"/>
    <property type="project" value="InterPro"/>
</dbReference>
<evidence type="ECO:0000313" key="5">
    <source>
        <dbReference type="Proteomes" id="UP000178336"/>
    </source>
</evidence>
<evidence type="ECO:0000256" key="3">
    <source>
        <dbReference type="ARBA" id="ARBA00023274"/>
    </source>
</evidence>